<reference evidence="3 4" key="2">
    <citation type="submission" date="2016-08" db="EMBL/GenBank/DDBJ databases">
        <title>Pervasive Adenine N6-methylation of Active Genes in Fungi.</title>
        <authorList>
            <consortium name="DOE Joint Genome Institute"/>
            <person name="Mondo S.J."/>
            <person name="Dannebaum R.O."/>
            <person name="Kuo R.C."/>
            <person name="Labutti K."/>
            <person name="Haridas S."/>
            <person name="Kuo A."/>
            <person name="Salamov A."/>
            <person name="Ahrendt S.R."/>
            <person name="Lipzen A."/>
            <person name="Sullivan W."/>
            <person name="Andreopoulos W.B."/>
            <person name="Clum A."/>
            <person name="Lindquist E."/>
            <person name="Daum C."/>
            <person name="Ramamoorthy G.K."/>
            <person name="Gryganskyi A."/>
            <person name="Culley D."/>
            <person name="Magnuson J.K."/>
            <person name="James T.Y."/>
            <person name="O'Malley M.A."/>
            <person name="Stajich J.E."/>
            <person name="Spatafora J.W."/>
            <person name="Visel A."/>
            <person name="Grigoriev I.V."/>
        </authorList>
    </citation>
    <scope>NUCLEOTIDE SEQUENCE [LARGE SCALE GENOMIC DNA]</scope>
    <source>
        <strain evidence="4">finn</strain>
    </source>
</reference>
<feature type="compositionally biased region" description="Polar residues" evidence="2">
    <location>
        <begin position="212"/>
        <end position="226"/>
    </location>
</feature>
<proteinExistence type="predicted"/>
<feature type="region of interest" description="Disordered" evidence="2">
    <location>
        <begin position="1066"/>
        <end position="1086"/>
    </location>
</feature>
<feature type="region of interest" description="Disordered" evidence="2">
    <location>
        <begin position="403"/>
        <end position="444"/>
    </location>
</feature>
<feature type="compositionally biased region" description="Polar residues" evidence="2">
    <location>
        <begin position="51"/>
        <end position="65"/>
    </location>
</feature>
<feature type="compositionally biased region" description="Low complexity" evidence="2">
    <location>
        <begin position="30"/>
        <end position="50"/>
    </location>
</feature>
<dbReference type="OrthoDB" id="2155215at2759"/>
<dbReference type="STRING" id="1754191.A0A1Y1VIA8"/>
<feature type="coiled-coil region" evidence="1">
    <location>
        <begin position="2039"/>
        <end position="2066"/>
    </location>
</feature>
<feature type="coiled-coil region" evidence="1">
    <location>
        <begin position="1635"/>
        <end position="1896"/>
    </location>
</feature>
<feature type="region of interest" description="Disordered" evidence="2">
    <location>
        <begin position="1147"/>
        <end position="1171"/>
    </location>
</feature>
<dbReference type="Proteomes" id="UP000193719">
    <property type="component" value="Unassembled WGS sequence"/>
</dbReference>
<feature type="compositionally biased region" description="Polar residues" evidence="2">
    <location>
        <begin position="403"/>
        <end position="439"/>
    </location>
</feature>
<gene>
    <name evidence="3" type="ORF">BCR36DRAFT_580545</name>
</gene>
<reference evidence="3 4" key="1">
    <citation type="submission" date="2016-08" db="EMBL/GenBank/DDBJ databases">
        <title>Genomes of anaerobic fungi encode conserved fungal cellulosomes for biomass hydrolysis.</title>
        <authorList>
            <consortium name="DOE Joint Genome Institute"/>
            <person name="Haitjema C.H."/>
            <person name="Gilmore S.P."/>
            <person name="Henske J.K."/>
            <person name="Solomon K.V."/>
            <person name="De Groot R."/>
            <person name="Kuo A."/>
            <person name="Mondo S.J."/>
            <person name="Salamov A.A."/>
            <person name="Labutti K."/>
            <person name="Zhao Z."/>
            <person name="Chiniquy J."/>
            <person name="Barry K."/>
            <person name="Brewer H.M."/>
            <person name="Purvine S.O."/>
            <person name="Wright A.T."/>
            <person name="Boxma B."/>
            <person name="Van Alen T."/>
            <person name="Hackstein J.H."/>
            <person name="Baker S.E."/>
            <person name="Grigoriev I.V."/>
            <person name="O'Malley M.A."/>
        </authorList>
    </citation>
    <scope>NUCLEOTIDE SEQUENCE [LARGE SCALE GENOMIC DNA]</scope>
    <source>
        <strain evidence="4">finn</strain>
    </source>
</reference>
<evidence type="ECO:0000256" key="2">
    <source>
        <dbReference type="SAM" id="MobiDB-lite"/>
    </source>
</evidence>
<keyword evidence="1" id="KW-0175">Coiled coil</keyword>
<sequence>MDFDKDYNREEKINLAKKKLKKFRKYHNVSSSEPSRESLNSNSSQSQTFSIPGTPNVNNNINQLSPTSYQINNNMAVNTQNNNFSNSIINNNISPISDSTTTNSNINNTVNLTQSFNTNNSTQIPPPPMAGATVTDTSNTTTQYTYPISTNNTTTNNSAIYSSESTTNNNTAVEYNNYSSQNNNYSQSNYYSTPNAYSFQSSNQNSYYPMDNTGNTYSLDSSNASLRSDEKKQTGTKPSIRSGISGFVGSMFKNIIEAAAPPINPEYLQKYKSSQNSSLNSLNDDDNGMGNNYLVSNNSNINYNNTNNEMNMNYQGATTQTELAKNEEPEYMKNISNNSGVSTPLFIQNSNMMNSQAPPPTSAIAPSQYVRSMPKKKKKWASFQYNEGEIVVDRENYSKNPANNISLKDYLDQQQQNQKSTETTKPMDNTNSSEYSKTNAVPPKATVDALTTNMFVPEPPKVENTSIVSPTNSSVANNTSFLLSPNDSSNVNSLEVPPMAGTPGISATPTPPPPMAGTPGISATPTPPPPMAGTPGVSTTPIPPPPMAGTPGVSTTPIPPPPMAGTPGVSTTPIPPPPMAGTPGVSVTPTPPPKTSNYSGFSIPTPNNGFSIPSPSNPMSNNDTGNLFNTTTNQMNALSSASNQVYNTATVILDEKEEPSIENSNENYTKIPSVVGIIEENDNILLSSPHIDYSNLKNGDNNKNISKYTSNTSFTSLVSNPEVIELTSNSNSTTLADKLEGNDVANQFNSVNNDSSINDDNAGFVKPSNDVSNENLSDVLLNNHYKGKKKSKKTYSMPLSDIMASPFGVHPKVANKENTDNKLSEVASLDLGPLAIENNKNDSYSETVSPDDTSSIFGVPRNSKETNESSSLSQYFVSNNDISDQSPVVVEQNQTNDSLLFSSNEDGTNNNTNIMTEMKNTDDSDNPFNLIDDLENVGISDSNRVKKVPFNKETSLVSPDKINEMSDIPLDENVPEKSTRQFFASKILSETAKAKNLLSGMFPIKDNKSEGSVSNKLANLAFSSHSETNELASSDLDNNKSDEAKKDSILELSNNLKSEQNVLFTGSPENNDNQSLFIDQPDENNNSNPLFVNTEDTPKQEILFATPTEQRKTNVLYGTNMGSTSSLFDSNDQKTNQQQNEFISYIGQDNNGTEFPVQSSQDNSNQGNTNPLNKIQNEVNEVEVNNIPFFSSENNVQDNNVSLFTSDNNYGNNVVQDSGIPFFSSDGSNVQNNSIPFFTSDNNNVNDKVQDNNIPLFTSENNNVNDKVQDNNIPFLASDNINADFGVNTQNDNIPFYTLNDNNTLYNQNNNTLLSTNDNINPITQANDIYNQNSPAKFYISSGNATPISNDMYNNNTTFPISNNTSSPIKNEISNDIPIYGSETISTVKNEVSQPIYDTLNNESNVQNETVPFFTNNNNESLNNGEAFSYYNSENNNSLAINNENQQNNSIPFFSTNTAGEGINEVQQQPVNIFDSLSYQNNTNVNFFDNQNNNNNNGANWFEQFSQSNEQLVPSNEAQVENSKQEDQQKPSEIQELKFNEEENTNEKQILSTVDQSQNIIEGESIENPEKQIFSEIDQGIIEDKPIEKQVILEGNQSSLVNESIINNDINEPKENISEDTNENINTANVKLVDNTELLKLQDELNETNKLLKEQSSIISDLNSQIDQQKEQNNKLNDNIEDLERINNENKEKIKQYEKTIDQLNSLIKAKDQQIELLKEETDGDSGNKSNSSEINRINDLLSEKIAIIEQLTNEKNNLIIDNDNQKQLLVSTETEAKEYQSTIKQLNEEIKRITNSSGSTEEKINNLQDLLSKKEKQYNEISEEKESIKIESQKKLDDINNLYKQLEDNYNTLQEETKKYKEENASLEQEVTLMRNNAEKSNEDKKEENEFIQKIKEIYPDLAYSEIINKISCLNNEKEVVQPNPVVSSKTNNIQELNWNEMSNTGNNDTENDYIKDNDLNVFTPQPFLQMNDEQVKKYENENNDLKQKCNEYEETMKKDKAEIEYLKDIIKNQKITQLPQLALNDDNGENHSLIEIIDQLTKDNQALSLQVQELRHEVDSNNQANTSIAYSISPFENINSSNNFPYPTYLDSTQQPNDLMYNQLYNSNGNIHEQPDYDMNYYDTSRLSNFAASTTTYDHQQLLNQLDEREKNERNKMLASTSMGQSQTDLLYMQKYNPYSY</sequence>
<feature type="coiled-coil region" evidence="1">
    <location>
        <begin position="1970"/>
        <end position="2011"/>
    </location>
</feature>
<feature type="region of interest" description="Disordered" evidence="2">
    <location>
        <begin position="486"/>
        <end position="572"/>
    </location>
</feature>
<comment type="caution">
    <text evidence="3">The sequence shown here is derived from an EMBL/GenBank/DDBJ whole genome shotgun (WGS) entry which is preliminary data.</text>
</comment>
<organism evidence="3 4">
    <name type="scientific">Piromyces finnis</name>
    <dbReference type="NCBI Taxonomy" id="1754191"/>
    <lineage>
        <taxon>Eukaryota</taxon>
        <taxon>Fungi</taxon>
        <taxon>Fungi incertae sedis</taxon>
        <taxon>Chytridiomycota</taxon>
        <taxon>Chytridiomycota incertae sedis</taxon>
        <taxon>Neocallimastigomycetes</taxon>
        <taxon>Neocallimastigales</taxon>
        <taxon>Neocallimastigaceae</taxon>
        <taxon>Piromyces</taxon>
    </lineage>
</organism>
<evidence type="ECO:0000313" key="3">
    <source>
        <dbReference type="EMBL" id="ORX57134.1"/>
    </source>
</evidence>
<name>A0A1Y1VIA8_9FUNG</name>
<accession>A0A1Y1VIA8</accession>
<keyword evidence="4" id="KW-1185">Reference proteome</keyword>
<evidence type="ECO:0000256" key="1">
    <source>
        <dbReference type="SAM" id="Coils"/>
    </source>
</evidence>
<dbReference type="EMBL" id="MCFH01000006">
    <property type="protein sequence ID" value="ORX57134.1"/>
    <property type="molecule type" value="Genomic_DNA"/>
</dbReference>
<feature type="compositionally biased region" description="Polar residues" evidence="2">
    <location>
        <begin position="841"/>
        <end position="856"/>
    </location>
</feature>
<evidence type="ECO:0000313" key="4">
    <source>
        <dbReference type="Proteomes" id="UP000193719"/>
    </source>
</evidence>
<feature type="region of interest" description="Disordered" evidence="2">
    <location>
        <begin position="202"/>
        <end position="240"/>
    </location>
</feature>
<protein>
    <submittedName>
        <fullName evidence="3">Uncharacterized protein</fullName>
    </submittedName>
</protein>
<feature type="region of interest" description="Disordered" evidence="2">
    <location>
        <begin position="836"/>
        <end position="871"/>
    </location>
</feature>
<feature type="region of interest" description="Disordered" evidence="2">
    <location>
        <begin position="23"/>
        <end position="65"/>
    </location>
</feature>